<dbReference type="EMBL" id="DWZJ01000074">
    <property type="protein sequence ID" value="HJB13796.1"/>
    <property type="molecule type" value="Genomic_DNA"/>
</dbReference>
<dbReference type="InterPro" id="IPR052715">
    <property type="entry name" value="RAYT_transposase"/>
</dbReference>
<organism evidence="2 3">
    <name type="scientific">Candidatus Oscillibacter excrementigallinarum</name>
    <dbReference type="NCBI Taxonomy" id="2838716"/>
    <lineage>
        <taxon>Bacteria</taxon>
        <taxon>Bacillati</taxon>
        <taxon>Bacillota</taxon>
        <taxon>Clostridia</taxon>
        <taxon>Eubacteriales</taxon>
        <taxon>Oscillospiraceae</taxon>
        <taxon>Oscillibacter</taxon>
    </lineage>
</organism>
<reference evidence="2" key="1">
    <citation type="journal article" date="2021" name="PeerJ">
        <title>Extensive microbial diversity within the chicken gut microbiome revealed by metagenomics and culture.</title>
        <authorList>
            <person name="Gilroy R."/>
            <person name="Ravi A."/>
            <person name="Getino M."/>
            <person name="Pursley I."/>
            <person name="Horton D.L."/>
            <person name="Alikhan N.F."/>
            <person name="Baker D."/>
            <person name="Gharbi K."/>
            <person name="Hall N."/>
            <person name="Watson M."/>
            <person name="Adriaenssens E.M."/>
            <person name="Foster-Nyarko E."/>
            <person name="Jarju S."/>
            <person name="Secka A."/>
            <person name="Antonio M."/>
            <person name="Oren A."/>
            <person name="Chaudhuri R.R."/>
            <person name="La Ragione R."/>
            <person name="Hildebrand F."/>
            <person name="Pallen M.J."/>
        </authorList>
    </citation>
    <scope>NUCLEOTIDE SEQUENCE</scope>
    <source>
        <strain evidence="2">ChiBcec18-1249</strain>
    </source>
</reference>
<dbReference type="GO" id="GO:0043565">
    <property type="term" value="F:sequence-specific DNA binding"/>
    <property type="evidence" value="ECO:0007669"/>
    <property type="project" value="TreeGrafter"/>
</dbReference>
<comment type="caution">
    <text evidence="2">The sequence shown here is derived from an EMBL/GenBank/DDBJ whole genome shotgun (WGS) entry which is preliminary data.</text>
</comment>
<dbReference type="GO" id="GO:0004803">
    <property type="term" value="F:transposase activity"/>
    <property type="evidence" value="ECO:0007669"/>
    <property type="project" value="InterPro"/>
</dbReference>
<dbReference type="SUPFAM" id="SSF143422">
    <property type="entry name" value="Transposase IS200-like"/>
    <property type="match status" value="1"/>
</dbReference>
<proteinExistence type="predicted"/>
<dbReference type="InterPro" id="IPR002686">
    <property type="entry name" value="Transposase_17"/>
</dbReference>
<protein>
    <submittedName>
        <fullName evidence="2">Transposase</fullName>
    </submittedName>
</protein>
<dbReference type="AlphaFoldDB" id="A0A9D2LJR2"/>
<gene>
    <name evidence="2" type="ORF">H9787_08795</name>
</gene>
<evidence type="ECO:0000259" key="1">
    <source>
        <dbReference type="SMART" id="SM01321"/>
    </source>
</evidence>
<dbReference type="Proteomes" id="UP000823824">
    <property type="component" value="Unassembled WGS sequence"/>
</dbReference>
<evidence type="ECO:0000313" key="2">
    <source>
        <dbReference type="EMBL" id="HJB13796.1"/>
    </source>
</evidence>
<reference evidence="2" key="2">
    <citation type="submission" date="2021-04" db="EMBL/GenBank/DDBJ databases">
        <authorList>
            <person name="Gilroy R."/>
        </authorList>
    </citation>
    <scope>NUCLEOTIDE SEQUENCE</scope>
    <source>
        <strain evidence="2">ChiBcec18-1249</strain>
    </source>
</reference>
<accession>A0A9D2LJR2</accession>
<evidence type="ECO:0000313" key="3">
    <source>
        <dbReference type="Proteomes" id="UP000823824"/>
    </source>
</evidence>
<dbReference type="InterPro" id="IPR036515">
    <property type="entry name" value="Transposase_17_sf"/>
</dbReference>
<dbReference type="PANTHER" id="PTHR36966:SF1">
    <property type="entry name" value="REP-ASSOCIATED TYROSINE TRANSPOSASE"/>
    <property type="match status" value="1"/>
</dbReference>
<dbReference type="GO" id="GO:0006313">
    <property type="term" value="P:DNA transposition"/>
    <property type="evidence" value="ECO:0007669"/>
    <property type="project" value="InterPro"/>
</dbReference>
<dbReference type="Gene3D" id="3.30.70.1290">
    <property type="entry name" value="Transposase IS200-like"/>
    <property type="match status" value="1"/>
</dbReference>
<dbReference type="SMART" id="SM01321">
    <property type="entry name" value="Y1_Tnp"/>
    <property type="match status" value="1"/>
</dbReference>
<name>A0A9D2LJR2_9FIRM</name>
<feature type="domain" description="Transposase IS200-like" evidence="1">
    <location>
        <begin position="15"/>
        <end position="185"/>
    </location>
</feature>
<sequence>MQTRKNPRLAGYDYSRHGIYFVTICTADRQSLLGTIRPAVGGDAHIAPPSPGTSVSVGGDARIAPPSPGTSVSVGGDAYIAPSLTDSTAAVDLTPLGRVVEKYLRSMPGVEKYVVMPDHVHILVRIADGPMKASAPTASLPQLIRSLKGLCTKAAGHPIWQRGYYDHIIRDENDFLRCWKYLDENPVSWQERHPAEDPEPENRQGGQP</sequence>
<dbReference type="PANTHER" id="PTHR36966">
    <property type="entry name" value="REP-ASSOCIATED TYROSINE TRANSPOSASE"/>
    <property type="match status" value="1"/>
</dbReference>